<feature type="signal peptide" evidence="1">
    <location>
        <begin position="1"/>
        <end position="21"/>
    </location>
</feature>
<evidence type="ECO:0008006" key="4">
    <source>
        <dbReference type="Google" id="ProtNLM"/>
    </source>
</evidence>
<evidence type="ECO:0000313" key="2">
    <source>
        <dbReference type="EMBL" id="MDR7269837.1"/>
    </source>
</evidence>
<protein>
    <recommendedName>
        <fullName evidence="4">PEP-CTERM protein-sorting domain-containing protein</fullName>
    </recommendedName>
</protein>
<reference evidence="2 3" key="1">
    <citation type="submission" date="2023-07" db="EMBL/GenBank/DDBJ databases">
        <title>Sorghum-associated microbial communities from plants grown in Nebraska, USA.</title>
        <authorList>
            <person name="Schachtman D."/>
        </authorList>
    </citation>
    <scope>NUCLEOTIDE SEQUENCE [LARGE SCALE GENOMIC DNA]</scope>
    <source>
        <strain evidence="2 3">BE314</strain>
    </source>
</reference>
<gene>
    <name evidence="2" type="ORF">J2X20_002466</name>
</gene>
<dbReference type="Gene3D" id="2.60.120.260">
    <property type="entry name" value="Galactose-binding domain-like"/>
    <property type="match status" value="1"/>
</dbReference>
<keyword evidence="3" id="KW-1185">Reference proteome</keyword>
<keyword evidence="1" id="KW-0732">Signal</keyword>
<evidence type="ECO:0000313" key="3">
    <source>
        <dbReference type="Proteomes" id="UP001180453"/>
    </source>
</evidence>
<dbReference type="SUPFAM" id="SSF49785">
    <property type="entry name" value="Galactose-binding domain-like"/>
    <property type="match status" value="1"/>
</dbReference>
<name>A0ABU1YLV4_ROSSA</name>
<comment type="caution">
    <text evidence="2">The sequence shown here is derived from an EMBL/GenBank/DDBJ whole genome shotgun (WGS) entry which is preliminary data.</text>
</comment>
<dbReference type="InterPro" id="IPR013424">
    <property type="entry name" value="Ice-binding_C"/>
</dbReference>
<dbReference type="InterPro" id="IPR008979">
    <property type="entry name" value="Galactose-bd-like_sf"/>
</dbReference>
<dbReference type="RefSeq" id="WP_310264993.1">
    <property type="nucleotide sequence ID" value="NZ_JAVDXU010000001.1"/>
</dbReference>
<proteinExistence type="predicted"/>
<dbReference type="NCBIfam" id="TIGR02595">
    <property type="entry name" value="PEP_CTERM"/>
    <property type="match status" value="1"/>
</dbReference>
<dbReference type="EMBL" id="JAVDXU010000001">
    <property type="protein sequence ID" value="MDR7269837.1"/>
    <property type="molecule type" value="Genomic_DNA"/>
</dbReference>
<dbReference type="Proteomes" id="UP001180453">
    <property type="component" value="Unassembled WGS sequence"/>
</dbReference>
<accession>A0ABU1YLV4</accession>
<sequence>MYSRLFSSLFLVFGLAQAAHANLVVNGGFETGDFTGWTASIDDSWLRVCGPSTLSLCEAVGGFQATGGPHSGQYSAINGLMGLGGISQDLSTEAGKTYEVSFWLANCPDYAACAPNGFKVTWNGIELLALSQADPFAWTHYTFNVQASGTSSTLAFMGSNGGSFYMFDDVNVVGAGRALPEPASLALVVVGLGGLMAARRRAR</sequence>
<organism evidence="2 3">
    <name type="scientific">Roseateles saccharophilus</name>
    <name type="common">Pseudomonas saccharophila</name>
    <dbReference type="NCBI Taxonomy" id="304"/>
    <lineage>
        <taxon>Bacteria</taxon>
        <taxon>Pseudomonadati</taxon>
        <taxon>Pseudomonadota</taxon>
        <taxon>Betaproteobacteria</taxon>
        <taxon>Burkholderiales</taxon>
        <taxon>Sphaerotilaceae</taxon>
        <taxon>Roseateles</taxon>
    </lineage>
</organism>
<feature type="chain" id="PRO_5045921513" description="PEP-CTERM protein-sorting domain-containing protein" evidence="1">
    <location>
        <begin position="22"/>
        <end position="203"/>
    </location>
</feature>
<evidence type="ECO:0000256" key="1">
    <source>
        <dbReference type="SAM" id="SignalP"/>
    </source>
</evidence>